<dbReference type="FunFam" id="3.30.70.330:FF:000097">
    <property type="entry name" value="U2 snRNP auxiliary factor large subunit"/>
    <property type="match status" value="1"/>
</dbReference>
<dbReference type="Gene3D" id="3.30.70.330">
    <property type="match status" value="3"/>
</dbReference>
<keyword evidence="3" id="KW-0508">mRNA splicing</keyword>
<dbReference type="Pfam" id="PF00076">
    <property type="entry name" value="RRM_1"/>
    <property type="match status" value="2"/>
</dbReference>
<evidence type="ECO:0000256" key="3">
    <source>
        <dbReference type="ARBA" id="ARBA00023187"/>
    </source>
</evidence>
<dbReference type="InterPro" id="IPR000504">
    <property type="entry name" value="RRM_dom"/>
</dbReference>
<dbReference type="EMBL" id="HBIN01001171">
    <property type="protein sequence ID" value="CAE0430314.1"/>
    <property type="molecule type" value="Transcribed_RNA"/>
</dbReference>
<dbReference type="GO" id="GO:0006397">
    <property type="term" value="P:mRNA processing"/>
    <property type="evidence" value="ECO:0007669"/>
    <property type="project" value="UniProtKB-KW"/>
</dbReference>
<dbReference type="SMART" id="SM00360">
    <property type="entry name" value="RRM"/>
    <property type="match status" value="3"/>
</dbReference>
<dbReference type="InterPro" id="IPR012677">
    <property type="entry name" value="Nucleotide-bd_a/b_plait_sf"/>
</dbReference>
<reference evidence="6" key="1">
    <citation type="submission" date="2021-01" db="EMBL/GenBank/DDBJ databases">
        <authorList>
            <person name="Corre E."/>
            <person name="Pelletier E."/>
            <person name="Niang G."/>
            <person name="Scheremetjew M."/>
            <person name="Finn R."/>
            <person name="Kale V."/>
            <person name="Holt S."/>
            <person name="Cochrane G."/>
            <person name="Meng A."/>
            <person name="Brown T."/>
            <person name="Cohen L."/>
        </authorList>
    </citation>
    <scope>NUCLEOTIDE SEQUENCE</scope>
    <source>
        <strain evidence="6">GSBS06</strain>
    </source>
</reference>
<dbReference type="GO" id="GO:0003723">
    <property type="term" value="F:RNA binding"/>
    <property type="evidence" value="ECO:0007669"/>
    <property type="project" value="UniProtKB-UniRule"/>
</dbReference>
<evidence type="ECO:0000256" key="1">
    <source>
        <dbReference type="ARBA" id="ARBA00022664"/>
    </source>
</evidence>
<name>A0A7S3PEW7_9STRA</name>
<dbReference type="PANTHER" id="PTHR23139">
    <property type="entry name" value="RNA-BINDING PROTEIN"/>
    <property type="match status" value="1"/>
</dbReference>
<feature type="domain" description="RRM" evidence="5">
    <location>
        <begin position="278"/>
        <end position="368"/>
    </location>
</feature>
<evidence type="ECO:0000256" key="2">
    <source>
        <dbReference type="ARBA" id="ARBA00022884"/>
    </source>
</evidence>
<dbReference type="PROSITE" id="PS50102">
    <property type="entry name" value="RRM"/>
    <property type="match status" value="3"/>
</dbReference>
<feature type="domain" description="RRM" evidence="5">
    <location>
        <begin position="30"/>
        <end position="110"/>
    </location>
</feature>
<gene>
    <name evidence="6" type="ORF">ASTO00021_LOCUS641</name>
</gene>
<proteinExistence type="predicted"/>
<evidence type="ECO:0000259" key="5">
    <source>
        <dbReference type="PROSITE" id="PS50102"/>
    </source>
</evidence>
<evidence type="ECO:0000256" key="4">
    <source>
        <dbReference type="PROSITE-ProRule" id="PRU00176"/>
    </source>
</evidence>
<keyword evidence="1" id="KW-0507">mRNA processing</keyword>
<keyword evidence="2 4" id="KW-0694">RNA-binding</keyword>
<dbReference type="AlphaFoldDB" id="A0A7S3PEW7"/>
<protein>
    <recommendedName>
        <fullName evidence="5">RRM domain-containing protein</fullName>
    </recommendedName>
</protein>
<dbReference type="SUPFAM" id="SSF54928">
    <property type="entry name" value="RNA-binding domain, RBD"/>
    <property type="match status" value="2"/>
</dbReference>
<dbReference type="CDD" id="cd12232">
    <property type="entry name" value="RRM3_U2AF65"/>
    <property type="match status" value="1"/>
</dbReference>
<dbReference type="InterPro" id="IPR035979">
    <property type="entry name" value="RBD_domain_sf"/>
</dbReference>
<organism evidence="6">
    <name type="scientific">Aplanochytrium stocchinoi</name>
    <dbReference type="NCBI Taxonomy" id="215587"/>
    <lineage>
        <taxon>Eukaryota</taxon>
        <taxon>Sar</taxon>
        <taxon>Stramenopiles</taxon>
        <taxon>Bigyra</taxon>
        <taxon>Labyrinthulomycetes</taxon>
        <taxon>Thraustochytrida</taxon>
        <taxon>Thraustochytriidae</taxon>
        <taxon>Aplanochytrium</taxon>
    </lineage>
</organism>
<sequence>MMQEMILAQAKAAEEQRKYQAWLQQTKHSRCIYVGGVGHVPQADLFQFWNAVVNKCMGDDNRNAVLSVYVNAMRNFAFVEFDSMQIATCCMDLDGISYNGQPINIRRPKNYNAELARILPNPINTEKDEEVMKKFNPEAVGIETTGLRTVCDEGPNKIYVGNLPPHLPNAHIQELLEAVGGKLKALQVVRNVNTGLSKGYGFCEFEDHSKTEQAIKDLSGLDVGNGKLLIVKRALVGNESLVYSPTTPTGVSVGSSNAAPISPVAAEIREISNDVPTRILVLTNMITDEELRNPVEYNEIKRDIQSECSNYGKVLSFRLPRMNQTKNQDHVAKVFVEYKTVEEAKKARKNIEGRSFAQRTIGCRYMSEREFSVLADESLND</sequence>
<feature type="domain" description="RRM" evidence="5">
    <location>
        <begin position="156"/>
        <end position="236"/>
    </location>
</feature>
<dbReference type="GO" id="GO:0008380">
    <property type="term" value="P:RNA splicing"/>
    <property type="evidence" value="ECO:0007669"/>
    <property type="project" value="UniProtKB-KW"/>
</dbReference>
<accession>A0A7S3PEW7</accession>
<evidence type="ECO:0000313" key="6">
    <source>
        <dbReference type="EMBL" id="CAE0430314.1"/>
    </source>
</evidence>